<dbReference type="Gene3D" id="3.40.50.150">
    <property type="entry name" value="Vaccinia Virus protein VP39"/>
    <property type="match status" value="1"/>
</dbReference>
<dbReference type="CDD" id="cd02440">
    <property type="entry name" value="AdoMet_MTases"/>
    <property type="match status" value="1"/>
</dbReference>
<evidence type="ECO:0000256" key="3">
    <source>
        <dbReference type="ARBA" id="ARBA00022691"/>
    </source>
</evidence>
<dbReference type="Pfam" id="PF22528">
    <property type="entry name" value="PRMT_C"/>
    <property type="match status" value="1"/>
</dbReference>
<dbReference type="EMBL" id="SEYY01000151">
    <property type="protein sequence ID" value="KAB7507910.1"/>
    <property type="molecule type" value="Genomic_DNA"/>
</dbReference>
<evidence type="ECO:0000313" key="7">
    <source>
        <dbReference type="Proteomes" id="UP000326759"/>
    </source>
</evidence>
<name>A0A5N5TP09_9CRUS</name>
<evidence type="ECO:0000256" key="2">
    <source>
        <dbReference type="ARBA" id="ARBA00022679"/>
    </source>
</evidence>
<evidence type="ECO:0000313" key="6">
    <source>
        <dbReference type="EMBL" id="KAB7507910.1"/>
    </source>
</evidence>
<dbReference type="GO" id="GO:0035241">
    <property type="term" value="F:protein-arginine omega-N monomethyltransferase activity"/>
    <property type="evidence" value="ECO:0007669"/>
    <property type="project" value="TreeGrafter"/>
</dbReference>
<comment type="caution">
    <text evidence="6">The sequence shown here is derived from an EMBL/GenBank/DDBJ whole genome shotgun (WGS) entry which is preliminary data.</text>
</comment>
<feature type="domain" description="Protein arginine N-methyltransferase" evidence="5">
    <location>
        <begin position="109"/>
        <end position="248"/>
    </location>
</feature>
<evidence type="ECO:0000256" key="4">
    <source>
        <dbReference type="PROSITE-ProRule" id="PRU01015"/>
    </source>
</evidence>
<keyword evidence="3 4" id="KW-0949">S-adenosyl-L-methionine</keyword>
<dbReference type="SUPFAM" id="SSF53335">
    <property type="entry name" value="S-adenosyl-L-methionine-dependent methyltransferases"/>
    <property type="match status" value="1"/>
</dbReference>
<evidence type="ECO:0000256" key="1">
    <source>
        <dbReference type="ARBA" id="ARBA00022603"/>
    </source>
</evidence>
<sequence>MLLILFEGAWRGGILSLFAAKAGAKKVLAVEGSKIAEHIPLIARENGYADIIQVFHCKVEDVSLDMEEKVDIIISEWMGFYLLHEAMLSSVLYARDQFLSDEGIIFPSNAKLYVSPCSMETYFNEQFYFWDNVYGFNMSSFKNYAHKGKQTKPEVCEVNPTDLLAEPVCIKEFNLRYINESDIQNFSCTNFVGITKSGIYQGLALWFVCEFEGRTYDEKGEENGSLVTLSTAPSSTLTHWKQTVIILGNTKDKNNYNSNESPSKILKVESASGNSNNETDGSDCNSEYFVEEDEVVGWKLDFSRSEVEKRHYTIVMESLDPEEAEHPIPCVCPMPRCVIIARMIESEEEKLIEEEEDYE</sequence>
<dbReference type="Proteomes" id="UP000326759">
    <property type="component" value="Unassembled WGS sequence"/>
</dbReference>
<reference evidence="6 7" key="1">
    <citation type="journal article" date="2019" name="PLoS Biol.">
        <title>Sex chromosomes control vertical transmission of feminizing Wolbachia symbionts in an isopod.</title>
        <authorList>
            <person name="Becking T."/>
            <person name="Chebbi M.A."/>
            <person name="Giraud I."/>
            <person name="Moumen B."/>
            <person name="Laverre T."/>
            <person name="Caubet Y."/>
            <person name="Peccoud J."/>
            <person name="Gilbert C."/>
            <person name="Cordaux R."/>
        </authorList>
    </citation>
    <scope>NUCLEOTIDE SEQUENCE [LARGE SCALE GENOMIC DNA]</scope>
    <source>
        <strain evidence="6">ANa2</strain>
        <tissue evidence="6">Whole body excluding digestive tract and cuticle</tissue>
    </source>
</reference>
<gene>
    <name evidence="6" type="primary">PRMT2</name>
    <name evidence="6" type="ORF">Anas_07034</name>
</gene>
<protein>
    <submittedName>
        <fullName evidence="6">Protein arginine N-methyltransferase 2</fullName>
    </submittedName>
</protein>
<evidence type="ECO:0000259" key="5">
    <source>
        <dbReference type="Pfam" id="PF22528"/>
    </source>
</evidence>
<dbReference type="GO" id="GO:0032259">
    <property type="term" value="P:methylation"/>
    <property type="evidence" value="ECO:0007669"/>
    <property type="project" value="UniProtKB-KW"/>
</dbReference>
<organism evidence="6 7">
    <name type="scientific">Armadillidium nasatum</name>
    <dbReference type="NCBI Taxonomy" id="96803"/>
    <lineage>
        <taxon>Eukaryota</taxon>
        <taxon>Metazoa</taxon>
        <taxon>Ecdysozoa</taxon>
        <taxon>Arthropoda</taxon>
        <taxon>Crustacea</taxon>
        <taxon>Multicrustacea</taxon>
        <taxon>Malacostraca</taxon>
        <taxon>Eumalacostraca</taxon>
        <taxon>Peracarida</taxon>
        <taxon>Isopoda</taxon>
        <taxon>Oniscidea</taxon>
        <taxon>Crinocheta</taxon>
        <taxon>Armadillidiidae</taxon>
        <taxon>Armadillidium</taxon>
    </lineage>
</organism>
<dbReference type="InterPro" id="IPR029063">
    <property type="entry name" value="SAM-dependent_MTases_sf"/>
</dbReference>
<dbReference type="PROSITE" id="PS51678">
    <property type="entry name" value="SAM_MT_PRMT"/>
    <property type="match status" value="1"/>
</dbReference>
<keyword evidence="2 4" id="KW-0808">Transferase</keyword>
<proteinExistence type="predicted"/>
<keyword evidence="1 4" id="KW-0489">Methyltransferase</keyword>
<dbReference type="OrthoDB" id="7848332at2759"/>
<dbReference type="AlphaFoldDB" id="A0A5N5TP09"/>
<dbReference type="GO" id="GO:0005634">
    <property type="term" value="C:nucleus"/>
    <property type="evidence" value="ECO:0007669"/>
    <property type="project" value="TreeGrafter"/>
</dbReference>
<keyword evidence="7" id="KW-1185">Reference proteome</keyword>
<accession>A0A5N5TP09</accession>
<dbReference type="GO" id="GO:0035242">
    <property type="term" value="F:protein-arginine omega-N asymmetric methyltransferase activity"/>
    <property type="evidence" value="ECO:0007669"/>
    <property type="project" value="TreeGrafter"/>
</dbReference>
<dbReference type="PANTHER" id="PTHR11006:SF122">
    <property type="entry name" value="ARGININE METHYLTRANSFERASE 8"/>
    <property type="match status" value="1"/>
</dbReference>
<dbReference type="InterPro" id="IPR055135">
    <property type="entry name" value="PRMT_dom"/>
</dbReference>
<dbReference type="Gene3D" id="2.70.160.11">
    <property type="entry name" value="Hnrnp arginine n-methyltransferase1"/>
    <property type="match status" value="1"/>
</dbReference>
<dbReference type="PANTHER" id="PTHR11006">
    <property type="entry name" value="PROTEIN ARGININE N-METHYLTRANSFERASE"/>
    <property type="match status" value="1"/>
</dbReference>
<dbReference type="InterPro" id="IPR025799">
    <property type="entry name" value="Arg_MeTrfase"/>
</dbReference>
<dbReference type="GO" id="GO:0042054">
    <property type="term" value="F:histone methyltransferase activity"/>
    <property type="evidence" value="ECO:0007669"/>
    <property type="project" value="TreeGrafter"/>
</dbReference>